<evidence type="ECO:0000256" key="4">
    <source>
        <dbReference type="ARBA" id="ARBA00022461"/>
    </source>
</evidence>
<dbReference type="PANTHER" id="PTHR11690:SF288">
    <property type="entry name" value="AMILORIDE-SENSITIVE NA+ CHANNEL-RELATED"/>
    <property type="match status" value="1"/>
</dbReference>
<keyword evidence="8 12" id="KW-0406">Ion transport</keyword>
<dbReference type="EnsemblMetazoa" id="AFAF007186-RA">
    <property type="protein sequence ID" value="AFAF007186-PA"/>
    <property type="gene ID" value="AFAF007186"/>
</dbReference>
<evidence type="ECO:0000256" key="7">
    <source>
        <dbReference type="ARBA" id="ARBA00023053"/>
    </source>
</evidence>
<evidence type="ECO:0000313" key="14">
    <source>
        <dbReference type="EnsemblMetazoa" id="AFAF007186-PA"/>
    </source>
</evidence>
<keyword evidence="11 12" id="KW-0407">Ion channel</keyword>
<dbReference type="Gene3D" id="2.60.470.10">
    <property type="entry name" value="Acid-sensing ion channels like domains"/>
    <property type="match status" value="1"/>
</dbReference>
<dbReference type="GO" id="GO:0015280">
    <property type="term" value="F:ligand-gated sodium channel activity"/>
    <property type="evidence" value="ECO:0007669"/>
    <property type="project" value="TreeGrafter"/>
</dbReference>
<reference evidence="14" key="2">
    <citation type="submission" date="2020-05" db="UniProtKB">
        <authorList>
            <consortium name="EnsemblMetazoa"/>
        </authorList>
    </citation>
    <scope>IDENTIFICATION</scope>
    <source>
        <strain evidence="14">FAR1</strain>
    </source>
</reference>
<dbReference type="EMBL" id="AXCN02001053">
    <property type="status" value="NOT_ANNOTATED_CDS"/>
    <property type="molecule type" value="Genomic_DNA"/>
</dbReference>
<keyword evidence="7" id="KW-0915">Sodium</keyword>
<dbReference type="AlphaFoldDB" id="A0A182QC31"/>
<evidence type="ECO:0000256" key="2">
    <source>
        <dbReference type="ARBA" id="ARBA00007193"/>
    </source>
</evidence>
<sequence length="588" mass="66314">MAAPATLPIRLYAERAAKFAPRPQTTLTLKRAGTAGLSIFRDYCANSSIHGFKYFVGSGRTRLEKIWWMVMCVLSVYGCGSLIATVYEKWRRDPIVVTFAEKLTPIYDIPFPAVTVCPITKVKSSELNFTSVYQRVVNENASITDEDEFLDDQRYDNNLVDLLEKMAIPFDEIFVVCFWRNQYMDCADLFKATLTEHGICYTFNGLSADDMLKKEEFHKDFEHLGETRSSANWTMEGGYHPLAGLETYPRRVVSSGANAGLVVLLKSDLNDMDYLCGGYQAQIHTPNQCPQISSQSIRVPMEHELSIRVTPHLMTTAANVMSYSPSKRLCYYTHERFLRYFRIYTKRNCELECLANFTLHLCGCVQFSMPRAEGVNICGIEKLDCCDEADAILQEQGLSVTENSSKMVLQACNCLPGCSYLHYKTEISQAHFDWRRLTSTIHLFEQELNHSQLSSLMVYYKESEFIAINRRQLFGLNDFIANCGGILGLFMGVSLLSIVEILYYFTMKPLINHWLKRSQNKQKIATTYYKVAAEQGKNKGANISPHQISAPVVLRKAAPTGVKCTSRAVGQLPGSKSPQLSILLGGSA</sequence>
<feature type="transmembrane region" description="Helical" evidence="13">
    <location>
        <begin position="479"/>
        <end position="505"/>
    </location>
</feature>
<keyword evidence="4 12" id="KW-0894">Sodium channel</keyword>
<dbReference type="Pfam" id="PF00858">
    <property type="entry name" value="ASC"/>
    <property type="match status" value="1"/>
</dbReference>
<keyword evidence="9 13" id="KW-0472">Membrane</keyword>
<dbReference type="GO" id="GO:0005886">
    <property type="term" value="C:plasma membrane"/>
    <property type="evidence" value="ECO:0007669"/>
    <property type="project" value="TreeGrafter"/>
</dbReference>
<organism evidence="14 15">
    <name type="scientific">Anopheles farauti</name>
    <dbReference type="NCBI Taxonomy" id="69004"/>
    <lineage>
        <taxon>Eukaryota</taxon>
        <taxon>Metazoa</taxon>
        <taxon>Ecdysozoa</taxon>
        <taxon>Arthropoda</taxon>
        <taxon>Hexapoda</taxon>
        <taxon>Insecta</taxon>
        <taxon>Pterygota</taxon>
        <taxon>Neoptera</taxon>
        <taxon>Endopterygota</taxon>
        <taxon>Diptera</taxon>
        <taxon>Nematocera</taxon>
        <taxon>Culicoidea</taxon>
        <taxon>Culicidae</taxon>
        <taxon>Anophelinae</taxon>
        <taxon>Anopheles</taxon>
    </lineage>
</organism>
<evidence type="ECO:0000256" key="12">
    <source>
        <dbReference type="RuleBase" id="RU000679"/>
    </source>
</evidence>
<keyword evidence="6 13" id="KW-1133">Transmembrane helix</keyword>
<evidence type="ECO:0000256" key="8">
    <source>
        <dbReference type="ARBA" id="ARBA00023065"/>
    </source>
</evidence>
<dbReference type="PRINTS" id="PR01078">
    <property type="entry name" value="AMINACHANNEL"/>
</dbReference>
<dbReference type="Gene3D" id="1.10.287.770">
    <property type="entry name" value="YojJ-like"/>
    <property type="match status" value="1"/>
</dbReference>
<keyword evidence="3 12" id="KW-0813">Transport</keyword>
<dbReference type="STRING" id="69004.A0A182QC31"/>
<evidence type="ECO:0000313" key="15">
    <source>
        <dbReference type="Proteomes" id="UP000075886"/>
    </source>
</evidence>
<dbReference type="PANTHER" id="PTHR11690">
    <property type="entry name" value="AMILORIDE-SENSITIVE SODIUM CHANNEL-RELATED"/>
    <property type="match status" value="1"/>
</dbReference>
<keyword evidence="5 12" id="KW-0812">Transmembrane</keyword>
<evidence type="ECO:0008006" key="16">
    <source>
        <dbReference type="Google" id="ProtNLM"/>
    </source>
</evidence>
<evidence type="ECO:0000256" key="5">
    <source>
        <dbReference type="ARBA" id="ARBA00022692"/>
    </source>
</evidence>
<keyword evidence="15" id="KW-1185">Reference proteome</keyword>
<keyword evidence="10 12" id="KW-0739">Sodium transport</keyword>
<evidence type="ECO:0000256" key="10">
    <source>
        <dbReference type="ARBA" id="ARBA00023201"/>
    </source>
</evidence>
<evidence type="ECO:0000256" key="9">
    <source>
        <dbReference type="ARBA" id="ARBA00023136"/>
    </source>
</evidence>
<dbReference type="Proteomes" id="UP000075886">
    <property type="component" value="Unassembled WGS sequence"/>
</dbReference>
<protein>
    <recommendedName>
        <fullName evidence="16">Pickpocket</fullName>
    </recommendedName>
</protein>
<evidence type="ECO:0000256" key="13">
    <source>
        <dbReference type="SAM" id="Phobius"/>
    </source>
</evidence>
<reference evidence="15" key="1">
    <citation type="submission" date="2014-01" db="EMBL/GenBank/DDBJ databases">
        <title>The Genome Sequence of Anopheles farauti FAR1 (V2).</title>
        <authorList>
            <consortium name="The Broad Institute Genomics Platform"/>
            <person name="Neafsey D.E."/>
            <person name="Besansky N."/>
            <person name="Howell P."/>
            <person name="Walton C."/>
            <person name="Young S.K."/>
            <person name="Zeng Q."/>
            <person name="Gargeya S."/>
            <person name="Fitzgerald M."/>
            <person name="Haas B."/>
            <person name="Abouelleil A."/>
            <person name="Allen A.W."/>
            <person name="Alvarado L."/>
            <person name="Arachchi H.M."/>
            <person name="Berlin A.M."/>
            <person name="Chapman S.B."/>
            <person name="Gainer-Dewar J."/>
            <person name="Goldberg J."/>
            <person name="Griggs A."/>
            <person name="Gujja S."/>
            <person name="Hansen M."/>
            <person name="Howarth C."/>
            <person name="Imamovic A."/>
            <person name="Ireland A."/>
            <person name="Larimer J."/>
            <person name="McCowan C."/>
            <person name="Murphy C."/>
            <person name="Pearson M."/>
            <person name="Poon T.W."/>
            <person name="Priest M."/>
            <person name="Roberts A."/>
            <person name="Saif S."/>
            <person name="Shea T."/>
            <person name="Sisk P."/>
            <person name="Sykes S."/>
            <person name="Wortman J."/>
            <person name="Nusbaum C."/>
            <person name="Birren B."/>
        </authorList>
    </citation>
    <scope>NUCLEOTIDE SEQUENCE [LARGE SCALE GENOMIC DNA]</scope>
    <source>
        <strain evidence="15">FAR1</strain>
    </source>
</reference>
<proteinExistence type="inferred from homology"/>
<evidence type="ECO:0000256" key="6">
    <source>
        <dbReference type="ARBA" id="ARBA00022989"/>
    </source>
</evidence>
<comment type="subcellular location">
    <subcellularLocation>
        <location evidence="1">Membrane</location>
        <topology evidence="1">Multi-pass membrane protein</topology>
    </subcellularLocation>
</comment>
<comment type="similarity">
    <text evidence="2 12">Belongs to the amiloride-sensitive sodium channel (TC 1.A.6) family.</text>
</comment>
<dbReference type="InterPro" id="IPR001873">
    <property type="entry name" value="ENaC"/>
</dbReference>
<evidence type="ECO:0000256" key="11">
    <source>
        <dbReference type="ARBA" id="ARBA00023303"/>
    </source>
</evidence>
<accession>A0A182QC31</accession>
<evidence type="ECO:0000256" key="1">
    <source>
        <dbReference type="ARBA" id="ARBA00004141"/>
    </source>
</evidence>
<name>A0A182QC31_9DIPT</name>
<evidence type="ECO:0000256" key="3">
    <source>
        <dbReference type="ARBA" id="ARBA00022448"/>
    </source>
</evidence>
<dbReference type="VEuPathDB" id="VectorBase:AFAF007186"/>